<evidence type="ECO:0000313" key="1">
    <source>
        <dbReference type="EMBL" id="CAG8669815.1"/>
    </source>
</evidence>
<keyword evidence="2" id="KW-1185">Reference proteome</keyword>
<protein>
    <submittedName>
        <fullName evidence="1">10360_t:CDS:1</fullName>
    </submittedName>
</protein>
<feature type="non-terminal residue" evidence="1">
    <location>
        <position position="1"/>
    </location>
</feature>
<dbReference type="EMBL" id="CAJVPW010016426">
    <property type="protein sequence ID" value="CAG8669815.1"/>
    <property type="molecule type" value="Genomic_DNA"/>
</dbReference>
<gene>
    <name evidence="1" type="ORF">SPELUC_LOCUS9605</name>
</gene>
<dbReference type="Proteomes" id="UP000789366">
    <property type="component" value="Unassembled WGS sequence"/>
</dbReference>
<name>A0ACA9NSV4_9GLOM</name>
<proteinExistence type="predicted"/>
<comment type="caution">
    <text evidence="1">The sequence shown here is derived from an EMBL/GenBank/DDBJ whole genome shotgun (WGS) entry which is preliminary data.</text>
</comment>
<accession>A0ACA9NSV4</accession>
<sequence length="66" mass="7437">AGANSDNTCRNVEALSGDTHQKGKYESMRLYGDTLFPMRSISGTMLQKNVLLGSSIWNSERTFKWH</sequence>
<organism evidence="1 2">
    <name type="scientific">Cetraspora pellucida</name>
    <dbReference type="NCBI Taxonomy" id="1433469"/>
    <lineage>
        <taxon>Eukaryota</taxon>
        <taxon>Fungi</taxon>
        <taxon>Fungi incertae sedis</taxon>
        <taxon>Mucoromycota</taxon>
        <taxon>Glomeromycotina</taxon>
        <taxon>Glomeromycetes</taxon>
        <taxon>Diversisporales</taxon>
        <taxon>Gigasporaceae</taxon>
        <taxon>Cetraspora</taxon>
    </lineage>
</organism>
<evidence type="ECO:0000313" key="2">
    <source>
        <dbReference type="Proteomes" id="UP000789366"/>
    </source>
</evidence>
<reference evidence="1" key="1">
    <citation type="submission" date="2021-06" db="EMBL/GenBank/DDBJ databases">
        <authorList>
            <person name="Kallberg Y."/>
            <person name="Tangrot J."/>
            <person name="Rosling A."/>
        </authorList>
    </citation>
    <scope>NUCLEOTIDE SEQUENCE</scope>
    <source>
        <strain evidence="1">28 12/20/2015</strain>
    </source>
</reference>